<accession>A0ACC4ANL1</accession>
<name>A0ACC4ANL1_POPAL</name>
<proteinExistence type="predicted"/>
<dbReference type="EMBL" id="RCHU02000017">
    <property type="protein sequence ID" value="KAL3567805.1"/>
    <property type="molecule type" value="Genomic_DNA"/>
</dbReference>
<comment type="caution">
    <text evidence="1">The sequence shown here is derived from an EMBL/GenBank/DDBJ whole genome shotgun (WGS) entry which is preliminary data.</text>
</comment>
<reference evidence="1 2" key="1">
    <citation type="journal article" date="2024" name="Plant Biotechnol. J.">
        <title>Genome and CRISPR/Cas9 system of a widespread forest tree (Populus alba) in the world.</title>
        <authorList>
            <person name="Liu Y.J."/>
            <person name="Jiang P.F."/>
            <person name="Han X.M."/>
            <person name="Li X.Y."/>
            <person name="Wang H.M."/>
            <person name="Wang Y.J."/>
            <person name="Wang X.X."/>
            <person name="Zeng Q.Y."/>
        </authorList>
    </citation>
    <scope>NUCLEOTIDE SEQUENCE [LARGE SCALE GENOMIC DNA]</scope>
    <source>
        <strain evidence="2">cv. PAL-ZL1</strain>
    </source>
</reference>
<organism evidence="1 2">
    <name type="scientific">Populus alba</name>
    <name type="common">White poplar</name>
    <dbReference type="NCBI Taxonomy" id="43335"/>
    <lineage>
        <taxon>Eukaryota</taxon>
        <taxon>Viridiplantae</taxon>
        <taxon>Streptophyta</taxon>
        <taxon>Embryophyta</taxon>
        <taxon>Tracheophyta</taxon>
        <taxon>Spermatophyta</taxon>
        <taxon>Magnoliopsida</taxon>
        <taxon>eudicotyledons</taxon>
        <taxon>Gunneridae</taxon>
        <taxon>Pentapetalae</taxon>
        <taxon>rosids</taxon>
        <taxon>fabids</taxon>
        <taxon>Malpighiales</taxon>
        <taxon>Salicaceae</taxon>
        <taxon>Saliceae</taxon>
        <taxon>Populus</taxon>
    </lineage>
</organism>
<keyword evidence="2" id="KW-1185">Reference proteome</keyword>
<dbReference type="Proteomes" id="UP000309997">
    <property type="component" value="Unassembled WGS sequence"/>
</dbReference>
<gene>
    <name evidence="1" type="ORF">D5086_030456</name>
</gene>
<protein>
    <submittedName>
        <fullName evidence="1">Uncharacterized protein</fullName>
    </submittedName>
</protein>
<evidence type="ECO:0000313" key="2">
    <source>
        <dbReference type="Proteomes" id="UP000309997"/>
    </source>
</evidence>
<sequence length="91" mass="9431">MQQTRSSASCDNKGVSSGGSKAGTFASTKRAGSTPFVSNPPSSPLWPTTMPRGTSPQPSAFFSSFVGITFGSSQDRPVNPQIQAKETHPVG</sequence>
<evidence type="ECO:0000313" key="1">
    <source>
        <dbReference type="EMBL" id="KAL3567805.1"/>
    </source>
</evidence>